<organism evidence="1 2">
    <name type="scientific">Nephila pilipes</name>
    <name type="common">Giant wood spider</name>
    <name type="synonym">Nephila maculata</name>
    <dbReference type="NCBI Taxonomy" id="299642"/>
    <lineage>
        <taxon>Eukaryota</taxon>
        <taxon>Metazoa</taxon>
        <taxon>Ecdysozoa</taxon>
        <taxon>Arthropoda</taxon>
        <taxon>Chelicerata</taxon>
        <taxon>Arachnida</taxon>
        <taxon>Araneae</taxon>
        <taxon>Araneomorphae</taxon>
        <taxon>Entelegynae</taxon>
        <taxon>Araneoidea</taxon>
        <taxon>Nephilidae</taxon>
        <taxon>Nephila</taxon>
    </lineage>
</organism>
<dbReference type="Proteomes" id="UP000887013">
    <property type="component" value="Unassembled WGS sequence"/>
</dbReference>
<dbReference type="AlphaFoldDB" id="A0A8X6PY25"/>
<reference evidence="1" key="1">
    <citation type="submission" date="2020-08" db="EMBL/GenBank/DDBJ databases">
        <title>Multicomponent nature underlies the extraordinary mechanical properties of spider dragline silk.</title>
        <authorList>
            <person name="Kono N."/>
            <person name="Nakamura H."/>
            <person name="Mori M."/>
            <person name="Yoshida Y."/>
            <person name="Ohtoshi R."/>
            <person name="Malay A.D."/>
            <person name="Moran D.A.P."/>
            <person name="Tomita M."/>
            <person name="Numata K."/>
            <person name="Arakawa K."/>
        </authorList>
    </citation>
    <scope>NUCLEOTIDE SEQUENCE</scope>
</reference>
<gene>
    <name evidence="1" type="ORF">NPIL_433231</name>
</gene>
<proteinExistence type="predicted"/>
<sequence>MGLGFLKEKIYCATAFTGPILVQSGTNKIFEVLTVSPARFLSIDRLKFVYVPWDDTPSYPKLPQTSIYILHLRSGKRVHFRRSRVLFEESPIVVLFLASEKNRLALDCGNWYAKSANILHPFNYLTVLSTTGICSFPMEN</sequence>
<accession>A0A8X6PY25</accession>
<name>A0A8X6PY25_NEPPI</name>
<dbReference type="EMBL" id="BMAW01119912">
    <property type="protein sequence ID" value="GFT86954.1"/>
    <property type="molecule type" value="Genomic_DNA"/>
</dbReference>
<protein>
    <submittedName>
        <fullName evidence="1">Uncharacterized protein</fullName>
    </submittedName>
</protein>
<comment type="caution">
    <text evidence="1">The sequence shown here is derived from an EMBL/GenBank/DDBJ whole genome shotgun (WGS) entry which is preliminary data.</text>
</comment>
<evidence type="ECO:0000313" key="2">
    <source>
        <dbReference type="Proteomes" id="UP000887013"/>
    </source>
</evidence>
<keyword evidence="2" id="KW-1185">Reference proteome</keyword>
<evidence type="ECO:0000313" key="1">
    <source>
        <dbReference type="EMBL" id="GFT86954.1"/>
    </source>
</evidence>